<feature type="region of interest" description="Disordered" evidence="1">
    <location>
        <begin position="1"/>
        <end position="100"/>
    </location>
</feature>
<keyword evidence="2" id="KW-0472">Membrane</keyword>
<feature type="region of interest" description="Disordered" evidence="1">
    <location>
        <begin position="267"/>
        <end position="297"/>
    </location>
</feature>
<evidence type="ECO:0000256" key="2">
    <source>
        <dbReference type="SAM" id="Phobius"/>
    </source>
</evidence>
<evidence type="ECO:0000256" key="1">
    <source>
        <dbReference type="SAM" id="MobiDB-lite"/>
    </source>
</evidence>
<dbReference type="Proteomes" id="UP001642502">
    <property type="component" value="Unassembled WGS sequence"/>
</dbReference>
<feature type="transmembrane region" description="Helical" evidence="2">
    <location>
        <begin position="165"/>
        <end position="188"/>
    </location>
</feature>
<keyword evidence="4" id="KW-1185">Reference proteome</keyword>
<feature type="compositionally biased region" description="Basic and acidic residues" evidence="1">
    <location>
        <begin position="31"/>
        <end position="51"/>
    </location>
</feature>
<accession>A0ABP0E2X7</accession>
<keyword evidence="2" id="KW-0812">Transmembrane</keyword>
<comment type="caution">
    <text evidence="3">The sequence shown here is derived from an EMBL/GenBank/DDBJ whole genome shotgun (WGS) entry which is preliminary data.</text>
</comment>
<dbReference type="EMBL" id="CAWUON010000129">
    <property type="protein sequence ID" value="CAK7274061.1"/>
    <property type="molecule type" value="Genomic_DNA"/>
</dbReference>
<organism evidence="3 4">
    <name type="scientific">Sporothrix epigloea</name>
    <dbReference type="NCBI Taxonomy" id="1892477"/>
    <lineage>
        <taxon>Eukaryota</taxon>
        <taxon>Fungi</taxon>
        <taxon>Dikarya</taxon>
        <taxon>Ascomycota</taxon>
        <taxon>Pezizomycotina</taxon>
        <taxon>Sordariomycetes</taxon>
        <taxon>Sordariomycetidae</taxon>
        <taxon>Ophiostomatales</taxon>
        <taxon>Ophiostomataceae</taxon>
        <taxon>Sporothrix</taxon>
    </lineage>
</organism>
<evidence type="ECO:0000313" key="4">
    <source>
        <dbReference type="Proteomes" id="UP001642502"/>
    </source>
</evidence>
<evidence type="ECO:0000313" key="3">
    <source>
        <dbReference type="EMBL" id="CAK7274061.1"/>
    </source>
</evidence>
<name>A0ABP0E2X7_9PEZI</name>
<protein>
    <submittedName>
        <fullName evidence="3">Uncharacterized protein</fullName>
    </submittedName>
</protein>
<sequence length="297" mass="31936">MGFFDLDGGSTVTGVTRKSSRHTSKHISSSNRDRDRDRERERGRERGQEKRSRSRSRSRSGNRSVHLTARSLFGLDDEKSKRRQRSDDSSSRHGSKSTAGFFSLPNVSSRSIFSSFGRLGAAAGGSSSSYYRRSPRSSFLQRSYKKLKRLIRDLIYYAKKHPLKVFMLAIMPLITGGALTALLARFGLRLPQSLERMLGVGARAMSGNSAGLVGEAMRMAAVAGTGVAGAAGASGAGGAARAMATRLERGGQGGNMQWERRSVQQRVFGDGQSGRGGRSESGSGWGSSLAGITKVFS</sequence>
<feature type="compositionally biased region" description="Basic and acidic residues" evidence="1">
    <location>
        <begin position="76"/>
        <end position="91"/>
    </location>
</feature>
<reference evidence="3 4" key="1">
    <citation type="submission" date="2024-01" db="EMBL/GenBank/DDBJ databases">
        <authorList>
            <person name="Allen C."/>
            <person name="Tagirdzhanova G."/>
        </authorList>
    </citation>
    <scope>NUCLEOTIDE SEQUENCE [LARGE SCALE GENOMIC DNA]</scope>
    <source>
        <strain evidence="3 4">CBS 119000</strain>
    </source>
</reference>
<keyword evidence="2" id="KW-1133">Transmembrane helix</keyword>
<feature type="compositionally biased region" description="Low complexity" evidence="1">
    <location>
        <begin position="280"/>
        <end position="291"/>
    </location>
</feature>
<gene>
    <name evidence="3" type="ORF">SEPCBS119000_005977</name>
</gene>
<proteinExistence type="predicted"/>